<comment type="cofactor">
    <cofactor evidence="8">
        <name>FAD</name>
        <dbReference type="ChEBI" id="CHEBI:57692"/>
    </cofactor>
    <text evidence="8">Binds 1 FAD per subunit.</text>
</comment>
<name>A0A240E3D6_9BURK</name>
<dbReference type="PROSITE" id="PS00691">
    <property type="entry name" value="DNA_PHOTOLYASES_1_2"/>
    <property type="match status" value="1"/>
</dbReference>
<keyword evidence="13" id="KW-1185">Reference proteome</keyword>
<feature type="site" description="Electron transfer via tryptophanyl radical" evidence="9">
    <location>
        <position position="316"/>
    </location>
</feature>
<dbReference type="GO" id="GO:0009416">
    <property type="term" value="P:response to light stimulus"/>
    <property type="evidence" value="ECO:0007669"/>
    <property type="project" value="TreeGrafter"/>
</dbReference>
<reference evidence="13" key="1">
    <citation type="submission" date="2017-08" db="EMBL/GenBank/DDBJ databases">
        <authorList>
            <person name="Varghese N."/>
            <person name="Submissions S."/>
        </authorList>
    </citation>
    <scope>NUCLEOTIDE SEQUENCE [LARGE SCALE GENOMIC DNA]</scope>
    <source>
        <strain evidence="13">AP-Melu-1000-B4</strain>
    </source>
</reference>
<evidence type="ECO:0000256" key="9">
    <source>
        <dbReference type="PIRSR" id="PIRSR602081-2"/>
    </source>
</evidence>
<dbReference type="EMBL" id="OANS01000003">
    <property type="protein sequence ID" value="SNX29036.1"/>
    <property type="molecule type" value="Genomic_DNA"/>
</dbReference>
<evidence type="ECO:0000313" key="12">
    <source>
        <dbReference type="EMBL" id="SNX29036.1"/>
    </source>
</evidence>
<dbReference type="Pfam" id="PF03441">
    <property type="entry name" value="FAD_binding_7"/>
    <property type="match status" value="1"/>
</dbReference>
<dbReference type="PANTHER" id="PTHR11455">
    <property type="entry name" value="CRYPTOCHROME"/>
    <property type="match status" value="1"/>
</dbReference>
<dbReference type="FunFam" id="1.10.579.10:FF:000003">
    <property type="entry name" value="Deoxyribodipyrimidine photo-lyase"/>
    <property type="match status" value="1"/>
</dbReference>
<dbReference type="GO" id="GO:0003904">
    <property type="term" value="F:deoxyribodipyrimidine photo-lyase activity"/>
    <property type="evidence" value="ECO:0007669"/>
    <property type="project" value="UniProtKB-EC"/>
</dbReference>
<feature type="binding site" evidence="8">
    <location>
        <position position="234"/>
    </location>
    <ligand>
        <name>FAD</name>
        <dbReference type="ChEBI" id="CHEBI:57692"/>
    </ligand>
</feature>
<dbReference type="PRINTS" id="PR00147">
    <property type="entry name" value="DNAPHOTLYASE"/>
</dbReference>
<sequence>MQKALVWLRRDLRLYDQAALHHALKNSAQVWLAFIFDTDILTPLLESESTQDGLTPDRRVDFIWQGLELIDAELRSQGGGLIVRFGKPIEHIPLIAQELGVETVFTNRDYEPSAIARDAKVQAALAKLGIGFEDFKDQVIFEKKEVLTNSQTVFSVFTPYKNNWLKRLQTSDIAANDCEAKPGQFAAIPKKLEMPFPSLESMGFCPTGIEAYLPAGSEAGQQFLEDFLTRIDQYQIGRNFPAIKGVSYLSAHLRFGMLSIRGLVREAHRRMLAGSMGATTWLSELIWRDFYFMIMANHPRLADGVAFKPDYDNIQWEAGPHAKKLFKAWCEGKTGYPLVDAAMHQLNQSGYMHNRLRMVVASFLTKDLGIDWRWGETYFAKHLNDFEFSSNNGGWQWASSSGCDAQPYFRIFNPVTQSEKFDPDGKFIRRYLPQLEKLSKKSIHAPWEVGHIELEAAGIVLGRDYPLPIVNHDEARKNTLVRYSVVKKPALISE</sequence>
<dbReference type="Gene3D" id="1.10.579.10">
    <property type="entry name" value="DNA Cyclobutane Dipyrimidine Photolyase, subunit A, domain 3"/>
    <property type="match status" value="1"/>
</dbReference>
<evidence type="ECO:0000256" key="1">
    <source>
        <dbReference type="ARBA" id="ARBA00001932"/>
    </source>
</evidence>
<dbReference type="Gene3D" id="1.25.40.80">
    <property type="match status" value="1"/>
</dbReference>
<evidence type="ECO:0000256" key="2">
    <source>
        <dbReference type="ARBA" id="ARBA00013149"/>
    </source>
</evidence>
<evidence type="ECO:0000256" key="5">
    <source>
        <dbReference type="ARBA" id="ARBA00022827"/>
    </source>
</evidence>
<evidence type="ECO:0000256" key="3">
    <source>
        <dbReference type="ARBA" id="ARBA00014046"/>
    </source>
</evidence>
<dbReference type="RefSeq" id="WP_096673640.1">
    <property type="nucleotide sequence ID" value="NZ_OANS01000003.1"/>
</dbReference>
<dbReference type="PROSITE" id="PS51645">
    <property type="entry name" value="PHR_CRY_ALPHA_BETA"/>
    <property type="match status" value="1"/>
</dbReference>
<dbReference type="InterPro" id="IPR002081">
    <property type="entry name" value="Cryptochrome/DNA_photolyase_1"/>
</dbReference>
<feature type="site" description="Electron transfer via tryptophanyl radical" evidence="9">
    <location>
        <position position="395"/>
    </location>
</feature>
<evidence type="ECO:0000256" key="6">
    <source>
        <dbReference type="ARBA" id="ARBA00022991"/>
    </source>
</evidence>
<comment type="cofactor">
    <cofactor evidence="1">
        <name>(6R)-5,10-methylene-5,6,7,8-tetrahydrofolate</name>
        <dbReference type="ChEBI" id="CHEBI:15636"/>
    </cofactor>
</comment>
<dbReference type="Proteomes" id="UP000218069">
    <property type="component" value="Unassembled WGS sequence"/>
</dbReference>
<feature type="binding site" evidence="8">
    <location>
        <position position="281"/>
    </location>
    <ligand>
        <name>FAD</name>
        <dbReference type="ChEBI" id="CHEBI:57692"/>
    </ligand>
</feature>
<dbReference type="SUPFAM" id="SSF52425">
    <property type="entry name" value="Cryptochrome/photolyase, N-terminal domain"/>
    <property type="match status" value="1"/>
</dbReference>
<evidence type="ECO:0000259" key="11">
    <source>
        <dbReference type="PROSITE" id="PS51645"/>
    </source>
</evidence>
<evidence type="ECO:0000256" key="10">
    <source>
        <dbReference type="RuleBase" id="RU004182"/>
    </source>
</evidence>
<dbReference type="GO" id="GO:0000719">
    <property type="term" value="P:photoreactive repair"/>
    <property type="evidence" value="ECO:0007669"/>
    <property type="project" value="UniProtKB-ARBA"/>
</dbReference>
<organism evidence="12 13">
    <name type="scientific">Polynucleobacter meluiroseus</name>
    <dbReference type="NCBI Taxonomy" id="1938814"/>
    <lineage>
        <taxon>Bacteria</taxon>
        <taxon>Pseudomonadati</taxon>
        <taxon>Pseudomonadota</taxon>
        <taxon>Betaproteobacteria</taxon>
        <taxon>Burkholderiales</taxon>
        <taxon>Burkholderiaceae</taxon>
        <taxon>Polynucleobacter</taxon>
    </lineage>
</organism>
<dbReference type="SUPFAM" id="SSF48173">
    <property type="entry name" value="Cryptochrome/photolyase FAD-binding domain"/>
    <property type="match status" value="1"/>
</dbReference>
<keyword evidence="6 10" id="KW-0157">Chromophore</keyword>
<dbReference type="InterPro" id="IPR018394">
    <property type="entry name" value="DNA_photolyase_1_CS_C"/>
</dbReference>
<dbReference type="PANTHER" id="PTHR11455:SF9">
    <property type="entry name" value="CRYPTOCHROME CIRCADIAN CLOCK 5 ISOFORM X1"/>
    <property type="match status" value="1"/>
</dbReference>
<evidence type="ECO:0000256" key="7">
    <source>
        <dbReference type="ARBA" id="ARBA00033999"/>
    </source>
</evidence>
<dbReference type="Pfam" id="PF00875">
    <property type="entry name" value="DNA_photolyase"/>
    <property type="match status" value="1"/>
</dbReference>
<keyword evidence="5 8" id="KW-0274">FAD</keyword>
<proteinExistence type="inferred from homology"/>
<dbReference type="InterPro" id="IPR006050">
    <property type="entry name" value="DNA_photolyase_N"/>
</dbReference>
<dbReference type="InterPro" id="IPR005101">
    <property type="entry name" value="Cryptochr/Photolyase_FAD-bd"/>
</dbReference>
<feature type="domain" description="Photolyase/cryptochrome alpha/beta" evidence="11">
    <location>
        <begin position="2"/>
        <end position="140"/>
    </location>
</feature>
<evidence type="ECO:0000256" key="8">
    <source>
        <dbReference type="PIRSR" id="PIRSR602081-1"/>
    </source>
</evidence>
<evidence type="ECO:0000256" key="4">
    <source>
        <dbReference type="ARBA" id="ARBA00022630"/>
    </source>
</evidence>
<dbReference type="AlphaFoldDB" id="A0A240E3D6"/>
<dbReference type="InterPro" id="IPR036155">
    <property type="entry name" value="Crypto/Photolyase_N_sf"/>
</dbReference>
<gene>
    <name evidence="12" type="ORF">SAMN06295945_1398</name>
</gene>
<feature type="binding site" evidence="8">
    <location>
        <begin position="284"/>
        <end position="291"/>
    </location>
    <ligand>
        <name>FAD</name>
        <dbReference type="ChEBI" id="CHEBI:57692"/>
    </ligand>
</feature>
<comment type="catalytic activity">
    <reaction evidence="7">
        <text>cyclobutadipyrimidine (in DNA) = 2 pyrimidine residues (in DNA).</text>
        <dbReference type="EC" id="4.1.99.3"/>
    </reaction>
</comment>
<dbReference type="Gene3D" id="3.40.50.620">
    <property type="entry name" value="HUPs"/>
    <property type="match status" value="1"/>
</dbReference>
<dbReference type="InterPro" id="IPR014729">
    <property type="entry name" value="Rossmann-like_a/b/a_fold"/>
</dbReference>
<dbReference type="OrthoDB" id="9772484at2"/>
<keyword evidence="4 8" id="KW-0285">Flavoprotein</keyword>
<comment type="similarity">
    <text evidence="10">Belongs to the DNA photolyase family.</text>
</comment>
<feature type="site" description="Electron transfer via tryptophanyl radical" evidence="9">
    <location>
        <position position="372"/>
    </location>
</feature>
<protein>
    <recommendedName>
        <fullName evidence="3">Deoxyribodipyrimidine photo-lyase</fullName>
        <ecNumber evidence="2">4.1.99.3</ecNumber>
    </recommendedName>
</protein>
<accession>A0A240E3D6</accession>
<dbReference type="GO" id="GO:0071949">
    <property type="term" value="F:FAD binding"/>
    <property type="evidence" value="ECO:0007669"/>
    <property type="project" value="TreeGrafter"/>
</dbReference>
<dbReference type="InterPro" id="IPR036134">
    <property type="entry name" value="Crypto/Photolyase_FAD-like_sf"/>
</dbReference>
<keyword evidence="12" id="KW-0456">Lyase</keyword>
<evidence type="ECO:0000313" key="13">
    <source>
        <dbReference type="Proteomes" id="UP000218069"/>
    </source>
</evidence>
<dbReference type="GO" id="GO:0003677">
    <property type="term" value="F:DNA binding"/>
    <property type="evidence" value="ECO:0007669"/>
    <property type="project" value="TreeGrafter"/>
</dbReference>
<dbReference type="EC" id="4.1.99.3" evidence="2"/>